<dbReference type="CDD" id="cd16914">
    <property type="entry name" value="EcfT"/>
    <property type="match status" value="1"/>
</dbReference>
<comment type="subcellular location">
    <subcellularLocation>
        <location evidence="1">Membrane</location>
        <topology evidence="1">Multi-pass membrane protein</topology>
    </subcellularLocation>
</comment>
<evidence type="ECO:0000313" key="8">
    <source>
        <dbReference type="Proteomes" id="UP000181942"/>
    </source>
</evidence>
<accession>A0A1I2HD90</accession>
<evidence type="ECO:0000256" key="4">
    <source>
        <dbReference type="ARBA" id="ARBA00022989"/>
    </source>
</evidence>
<dbReference type="EMBL" id="FONR01000005">
    <property type="protein sequence ID" value="SFF28144.1"/>
    <property type="molecule type" value="Genomic_DNA"/>
</dbReference>
<dbReference type="AlphaFoldDB" id="A0A1I2HD90"/>
<dbReference type="InterPro" id="IPR051611">
    <property type="entry name" value="ECF_transporter_component"/>
</dbReference>
<dbReference type="RefSeq" id="WP_075027957.1">
    <property type="nucleotide sequence ID" value="NZ_FONR01000005.1"/>
</dbReference>
<proteinExistence type="predicted"/>
<dbReference type="PANTHER" id="PTHR34857:SF2">
    <property type="entry name" value="SLL0384 PROTEIN"/>
    <property type="match status" value="1"/>
</dbReference>
<evidence type="ECO:0000256" key="6">
    <source>
        <dbReference type="SAM" id="Phobius"/>
    </source>
</evidence>
<keyword evidence="5 6" id="KW-0472">Membrane</keyword>
<dbReference type="Pfam" id="PF02361">
    <property type="entry name" value="CbiQ"/>
    <property type="match status" value="1"/>
</dbReference>
<protein>
    <submittedName>
        <fullName evidence="7">Energy-coupling factor transport system permease protein</fullName>
    </submittedName>
</protein>
<dbReference type="PANTHER" id="PTHR34857">
    <property type="entry name" value="SLL0384 PROTEIN"/>
    <property type="match status" value="1"/>
</dbReference>
<evidence type="ECO:0000313" key="7">
    <source>
        <dbReference type="EMBL" id="SFF28144.1"/>
    </source>
</evidence>
<dbReference type="GO" id="GO:0005886">
    <property type="term" value="C:plasma membrane"/>
    <property type="evidence" value="ECO:0007669"/>
    <property type="project" value="UniProtKB-ARBA"/>
</dbReference>
<reference evidence="7 8" key="1">
    <citation type="submission" date="2016-10" db="EMBL/GenBank/DDBJ databases">
        <authorList>
            <person name="de Groot N.N."/>
        </authorList>
    </citation>
    <scope>NUCLEOTIDE SEQUENCE [LARGE SCALE GENOMIC DNA]</scope>
    <source>
        <strain evidence="7 8">OK461</strain>
    </source>
</reference>
<evidence type="ECO:0000256" key="3">
    <source>
        <dbReference type="ARBA" id="ARBA00022692"/>
    </source>
</evidence>
<feature type="transmembrane region" description="Helical" evidence="6">
    <location>
        <begin position="105"/>
        <end position="127"/>
    </location>
</feature>
<keyword evidence="4 6" id="KW-1133">Transmembrane helix</keyword>
<keyword evidence="2" id="KW-1003">Cell membrane</keyword>
<feature type="transmembrane region" description="Helical" evidence="6">
    <location>
        <begin position="148"/>
        <end position="166"/>
    </location>
</feature>
<dbReference type="Proteomes" id="UP000181942">
    <property type="component" value="Unassembled WGS sequence"/>
</dbReference>
<sequence>MDISPHATDDSPVHRLNPLTKLTFAVTVTVSAFALTMTWWPLLLFCATVLPMVIISGTLRKFAPMLLALWVPVALTVYLIQGFFYPDTHRVVAEIGPLELKYEGLVFATQTALRLLALMGGFFLLLLTTQPGALMSAMTQRGMSPKTVYVVSAALQIAPALTTRAQGIMHAQQARGLPVTGLRGRVLALVPMAGPLILGALTEVGDRAVAMETRGFGTTRRPTYLTEVPDTAAQRVARTLMGLCALTAVVTNVLGVLR</sequence>
<evidence type="ECO:0000256" key="2">
    <source>
        <dbReference type="ARBA" id="ARBA00022475"/>
    </source>
</evidence>
<keyword evidence="3 6" id="KW-0812">Transmembrane</keyword>
<organism evidence="7 8">
    <name type="scientific">Streptomyces mirabilis</name>
    <dbReference type="NCBI Taxonomy" id="68239"/>
    <lineage>
        <taxon>Bacteria</taxon>
        <taxon>Bacillati</taxon>
        <taxon>Actinomycetota</taxon>
        <taxon>Actinomycetes</taxon>
        <taxon>Kitasatosporales</taxon>
        <taxon>Streptomycetaceae</taxon>
        <taxon>Streptomyces</taxon>
    </lineage>
</organism>
<gene>
    <name evidence="7" type="ORF">SAMN02787118_10599</name>
</gene>
<dbReference type="OrthoDB" id="6400at2"/>
<feature type="transmembrane region" description="Helical" evidence="6">
    <location>
        <begin position="240"/>
        <end position="257"/>
    </location>
</feature>
<feature type="transmembrane region" description="Helical" evidence="6">
    <location>
        <begin position="22"/>
        <end position="50"/>
    </location>
</feature>
<dbReference type="InterPro" id="IPR003339">
    <property type="entry name" value="ABC/ECF_trnsptr_transmembrane"/>
</dbReference>
<name>A0A1I2HD90_9ACTN</name>
<feature type="transmembrane region" description="Helical" evidence="6">
    <location>
        <begin position="62"/>
        <end position="85"/>
    </location>
</feature>
<evidence type="ECO:0000256" key="1">
    <source>
        <dbReference type="ARBA" id="ARBA00004141"/>
    </source>
</evidence>
<evidence type="ECO:0000256" key="5">
    <source>
        <dbReference type="ARBA" id="ARBA00023136"/>
    </source>
</evidence>